<gene>
    <name evidence="2" type="ORF">GCM10022414_10630</name>
</gene>
<feature type="transmembrane region" description="Helical" evidence="1">
    <location>
        <begin position="713"/>
        <end position="732"/>
    </location>
</feature>
<keyword evidence="1" id="KW-1133">Transmembrane helix</keyword>
<dbReference type="PANTHER" id="PTHR33406">
    <property type="entry name" value="MEMBRANE PROTEIN MJ1562-RELATED"/>
    <property type="match status" value="1"/>
</dbReference>
<dbReference type="Proteomes" id="UP001500392">
    <property type="component" value="Unassembled WGS sequence"/>
</dbReference>
<comment type="caution">
    <text evidence="2">The sequence shown here is derived from an EMBL/GenBank/DDBJ whole genome shotgun (WGS) entry which is preliminary data.</text>
</comment>
<evidence type="ECO:0000313" key="3">
    <source>
        <dbReference type="Proteomes" id="UP001500392"/>
    </source>
</evidence>
<accession>A0ABP7WI63</accession>
<reference evidence="3" key="1">
    <citation type="journal article" date="2019" name="Int. J. Syst. Evol. Microbiol.">
        <title>The Global Catalogue of Microorganisms (GCM) 10K type strain sequencing project: providing services to taxonomists for standard genome sequencing and annotation.</title>
        <authorList>
            <consortium name="The Broad Institute Genomics Platform"/>
            <consortium name="The Broad Institute Genome Sequencing Center for Infectious Disease"/>
            <person name="Wu L."/>
            <person name="Ma J."/>
        </authorList>
    </citation>
    <scope>NUCLEOTIDE SEQUENCE [LARGE SCALE GENOMIC DNA]</scope>
    <source>
        <strain evidence="3">JCM 17304</strain>
    </source>
</reference>
<dbReference type="RefSeq" id="WP_344933144.1">
    <property type="nucleotide sequence ID" value="NZ_BAABDM010000001.1"/>
</dbReference>
<proteinExistence type="predicted"/>
<feature type="transmembrane region" description="Helical" evidence="1">
    <location>
        <begin position="423"/>
        <end position="440"/>
    </location>
</feature>
<feature type="transmembrane region" description="Helical" evidence="1">
    <location>
        <begin position="339"/>
        <end position="357"/>
    </location>
</feature>
<feature type="transmembrane region" description="Helical" evidence="1">
    <location>
        <begin position="369"/>
        <end position="391"/>
    </location>
</feature>
<keyword evidence="1" id="KW-0472">Membrane</keyword>
<evidence type="ECO:0000256" key="1">
    <source>
        <dbReference type="SAM" id="Phobius"/>
    </source>
</evidence>
<dbReference type="InterPro" id="IPR050545">
    <property type="entry name" value="Mycobact_MmpL"/>
</dbReference>
<evidence type="ECO:0000313" key="2">
    <source>
        <dbReference type="EMBL" id="GAA4089492.1"/>
    </source>
</evidence>
<feature type="transmembrane region" description="Helical" evidence="1">
    <location>
        <begin position="277"/>
        <end position="298"/>
    </location>
</feature>
<feature type="transmembrane region" description="Helical" evidence="1">
    <location>
        <begin position="666"/>
        <end position="693"/>
    </location>
</feature>
<dbReference type="EMBL" id="BAABDM010000001">
    <property type="protein sequence ID" value="GAA4089492.1"/>
    <property type="molecule type" value="Genomic_DNA"/>
</dbReference>
<dbReference type="PANTHER" id="PTHR33406:SF13">
    <property type="entry name" value="MEMBRANE PROTEIN YDFJ"/>
    <property type="match status" value="1"/>
</dbReference>
<protein>
    <submittedName>
        <fullName evidence="2">MMPL family transporter</fullName>
    </submittedName>
</protein>
<sequence length="784" mass="85804">MSKLTNAIKQKFAFAVWLSVLLTAALYCTSKIQRGDAFETNILGLLPASVTEDVQSELNKKSGFDRKFAILISADIDSDALAAAASLGTQLNTLNNVSIDQHDGDQVTALRNFYRPYLHQLLSPDWRHRLQQSTPLEIANIAYRELFNPVAKFRPYSMAIDPFNLGGDWFAYILPQQNRFRASDLPSVKNGDNIWYIVSGELTGSPFSPVVQTPISSTLAQFSEKHSELRILRSGLVFHAAEATALSSREISTVGLGSLLAIVFLVVTVFRSGPALLAIALTMSASVLGGLACCLLIFDRVHLITIAFGSTLLGLAVDYCFHFLIKYRQVADAPLAGRLLARGLLFSAASSIFAYVFQLLSPLAGLQQFAVFMCAGLAAAALNIIVLSQYFREAPSPSFNRWLNIYPQYVAPIYRRLSLPYKTISVSLFVLTVALSTLLLNRENSDDIRDLNSSSMALMASEAKVQNLLGIAGTQRYLRITASNEQERLEQSLNIANQFDTLRPSQPLPASHVLGRLIPPDAQQRADFELLRDKLYGKQGAIYELCQLLNNDCSTWQGLAASFQPDLRPSSLPADLRPLFPASLFSTSKETRILINLDNDTAVALEDLLANNPKISYVDKVAQLSTSLQLFRHNTSIALAVFLLAFTVAMFIIYRTRALAPLITLGIVIAVSLVCATGAGISLFHILALLLVIGLAVDTSVFYLELGLTAETWLASTLSAITSVLAFGLLALSEVPVLHQFGSVVFAGLLCSWLLSPLIFHLFRLTPTNELAVRPISTNKDMLS</sequence>
<name>A0ABP7WI63_9GAMM</name>
<feature type="transmembrane region" description="Helical" evidence="1">
    <location>
        <begin position="636"/>
        <end position="654"/>
    </location>
</feature>
<keyword evidence="1" id="KW-0812">Transmembrane</keyword>
<feature type="transmembrane region" description="Helical" evidence="1">
    <location>
        <begin position="251"/>
        <end position="270"/>
    </location>
</feature>
<feature type="transmembrane region" description="Helical" evidence="1">
    <location>
        <begin position="304"/>
        <end position="327"/>
    </location>
</feature>
<dbReference type="SUPFAM" id="SSF82866">
    <property type="entry name" value="Multidrug efflux transporter AcrB transmembrane domain"/>
    <property type="match status" value="2"/>
</dbReference>
<dbReference type="Gene3D" id="1.20.1640.10">
    <property type="entry name" value="Multidrug efflux transporter AcrB transmembrane domain"/>
    <property type="match status" value="1"/>
</dbReference>
<keyword evidence="3" id="KW-1185">Reference proteome</keyword>
<organism evidence="2 3">
    <name type="scientific">Zhongshania borealis</name>
    <dbReference type="NCBI Taxonomy" id="889488"/>
    <lineage>
        <taxon>Bacteria</taxon>
        <taxon>Pseudomonadati</taxon>
        <taxon>Pseudomonadota</taxon>
        <taxon>Gammaproteobacteria</taxon>
        <taxon>Cellvibrionales</taxon>
        <taxon>Spongiibacteraceae</taxon>
        <taxon>Zhongshania</taxon>
    </lineage>
</organism>
<feature type="transmembrane region" description="Helical" evidence="1">
    <location>
        <begin position="744"/>
        <end position="763"/>
    </location>
</feature>